<feature type="signal peptide" evidence="1">
    <location>
        <begin position="1"/>
        <end position="17"/>
    </location>
</feature>
<feature type="chain" id="PRO_5022077017" evidence="1">
    <location>
        <begin position="18"/>
        <end position="639"/>
    </location>
</feature>
<dbReference type="GO" id="GO:0006508">
    <property type="term" value="P:proteolysis"/>
    <property type="evidence" value="ECO:0007669"/>
    <property type="project" value="InterPro"/>
</dbReference>
<dbReference type="SUPFAM" id="SSF50494">
    <property type="entry name" value="Trypsin-like serine proteases"/>
    <property type="match status" value="1"/>
</dbReference>
<dbReference type="InterPro" id="IPR043708">
    <property type="entry name" value="DUF5648"/>
</dbReference>
<comment type="caution">
    <text evidence="3">The sequence shown here is derived from an EMBL/GenBank/DDBJ whole genome shotgun (WGS) entry which is preliminary data.</text>
</comment>
<evidence type="ECO:0000259" key="2">
    <source>
        <dbReference type="PROSITE" id="PS50240"/>
    </source>
</evidence>
<reference evidence="3 4" key="1">
    <citation type="journal article" date="2015" name="Stand. Genomic Sci.">
        <title>Genomic Encyclopedia of Bacterial and Archaeal Type Strains, Phase III: the genomes of soil and plant-associated and newly described type strains.</title>
        <authorList>
            <person name="Whitman W.B."/>
            <person name="Woyke T."/>
            <person name="Klenk H.P."/>
            <person name="Zhou Y."/>
            <person name="Lilburn T.G."/>
            <person name="Beck B.J."/>
            <person name="De Vos P."/>
            <person name="Vandamme P."/>
            <person name="Eisen J.A."/>
            <person name="Garrity G."/>
            <person name="Hugenholtz P."/>
            <person name="Kyrpides N.C."/>
        </authorList>
    </citation>
    <scope>NUCLEOTIDE SEQUENCE [LARGE SCALE GENOMIC DNA]</scope>
    <source>
        <strain evidence="3 4">DSM 64</strain>
    </source>
</reference>
<proteinExistence type="predicted"/>
<dbReference type="PROSITE" id="PS50240">
    <property type="entry name" value="TRYPSIN_DOM"/>
    <property type="match status" value="1"/>
</dbReference>
<dbReference type="Pfam" id="PF18885">
    <property type="entry name" value="DUF5648"/>
    <property type="match status" value="1"/>
</dbReference>
<dbReference type="InterPro" id="IPR009003">
    <property type="entry name" value="Peptidase_S1_PA"/>
</dbReference>
<dbReference type="InterPro" id="IPR001254">
    <property type="entry name" value="Trypsin_dom"/>
</dbReference>
<dbReference type="Pfam" id="PF13365">
    <property type="entry name" value="Trypsin_2"/>
    <property type="match status" value="1"/>
</dbReference>
<evidence type="ECO:0000256" key="1">
    <source>
        <dbReference type="SAM" id="SignalP"/>
    </source>
</evidence>
<sequence>MKSNMFARLGWGFAAAAALLAGCGGGGQEGLAQTSSAVLQVDGWVQPVSADQGVSNVKSRSMLASPPVPSLVSLGALAEAKATPAGGGIGPRQVGVARDVAATRAAPQTLQQFRWTPTSSGGQVAAISFSAEGAYGLRLGVVARKLPPGAVLRVYSQADAASVFQIAGHEVMQRIERNAQAGDTSIDGQTWWSPDLGSHEVTLELELPAGVAPDAVDISVPRVSHIFENLSIPTEGELTAKINESASCQLDASCYEAYANQRNAVARMIFTSGGGTYVCTGTLLNDAQSSGTPYFLTANHCISTQTEASSLQTDWFYRAPTCNSRTLSSATTKRLNGAVLLYATDVTDTALLKLNDTPPAGAFFAGWDASTQATGASVVGLHHPRGDLLKVSIGALNSLTSCTATSGTQFQCVGSSGNFYRVNWSQGTTEGGSSGSALFKGGTQVIGTLYGGSASCTSISSPEFYGRFDVAYNTALKNWLSSGQPQTPSSGVRVPVYRFFNGTTGAHFFTTSAAERDNTIVNFPVFNYEGIAFYAQAALQSGNSAVYRFYGLTGGAHFYTINPAERDSVQRSNPDFQLEGIAWYAMPSAAGGGIPVYRFYRLSKGVHFYTTSPSERDFIQASMPDYRYEGVAYYAWANQ</sequence>
<dbReference type="PANTHER" id="PTHR36234:SF5">
    <property type="entry name" value="LYSYL ENDOPEPTIDASE"/>
    <property type="match status" value="1"/>
</dbReference>
<accession>A0A561XSS9</accession>
<organism evidence="3 4">
    <name type="scientific">Acidovorax delafieldii</name>
    <name type="common">Pseudomonas delafieldii</name>
    <dbReference type="NCBI Taxonomy" id="47920"/>
    <lineage>
        <taxon>Bacteria</taxon>
        <taxon>Pseudomonadati</taxon>
        <taxon>Pseudomonadota</taxon>
        <taxon>Betaproteobacteria</taxon>
        <taxon>Burkholderiales</taxon>
        <taxon>Comamonadaceae</taxon>
        <taxon>Acidovorax</taxon>
    </lineage>
</organism>
<dbReference type="EMBL" id="VJWE01000011">
    <property type="protein sequence ID" value="TWG39150.1"/>
    <property type="molecule type" value="Genomic_DNA"/>
</dbReference>
<name>A0A561XSS9_ACIDE</name>
<dbReference type="InterPro" id="IPR043504">
    <property type="entry name" value="Peptidase_S1_PA_chymotrypsin"/>
</dbReference>
<evidence type="ECO:0000313" key="3">
    <source>
        <dbReference type="EMBL" id="TWG39150.1"/>
    </source>
</evidence>
<dbReference type="Gene3D" id="2.40.10.10">
    <property type="entry name" value="Trypsin-like serine proteases"/>
    <property type="match status" value="2"/>
</dbReference>
<protein>
    <submittedName>
        <fullName evidence="3">V8-like Glu-specific endopeptidase</fullName>
    </submittedName>
</protein>
<dbReference type="AlphaFoldDB" id="A0A561XSS9"/>
<feature type="domain" description="Peptidase S1" evidence="2">
    <location>
        <begin position="249"/>
        <end position="485"/>
    </location>
</feature>
<gene>
    <name evidence="3" type="ORF">ATF69_1018</name>
</gene>
<keyword evidence="1" id="KW-0732">Signal</keyword>
<dbReference type="PROSITE" id="PS51257">
    <property type="entry name" value="PROKAR_LIPOPROTEIN"/>
    <property type="match status" value="1"/>
</dbReference>
<dbReference type="GO" id="GO:0004252">
    <property type="term" value="F:serine-type endopeptidase activity"/>
    <property type="evidence" value="ECO:0007669"/>
    <property type="project" value="InterPro"/>
</dbReference>
<dbReference type="PANTHER" id="PTHR36234">
    <property type="entry name" value="LYSYL ENDOPEPTIDASE"/>
    <property type="match status" value="1"/>
</dbReference>
<evidence type="ECO:0000313" key="4">
    <source>
        <dbReference type="Proteomes" id="UP000321485"/>
    </source>
</evidence>
<dbReference type="Proteomes" id="UP000321485">
    <property type="component" value="Unassembled WGS sequence"/>
</dbReference>